<dbReference type="RefSeq" id="WP_131014814.1">
    <property type="nucleotide sequence ID" value="NZ_SIRE01000012.1"/>
</dbReference>
<proteinExistence type="predicted"/>
<evidence type="ECO:0000313" key="2">
    <source>
        <dbReference type="Proteomes" id="UP000293142"/>
    </source>
</evidence>
<evidence type="ECO:0000313" key="1">
    <source>
        <dbReference type="EMBL" id="TBL77424.1"/>
    </source>
</evidence>
<accession>A0A4Q9DR86</accession>
<protein>
    <submittedName>
        <fullName evidence="1">Uncharacterized protein</fullName>
    </submittedName>
</protein>
<dbReference type="OrthoDB" id="9806724at2"/>
<organism evidence="1 2">
    <name type="scientific">Paenibacillus thalictri</name>
    <dbReference type="NCBI Taxonomy" id="2527873"/>
    <lineage>
        <taxon>Bacteria</taxon>
        <taxon>Bacillati</taxon>
        <taxon>Bacillota</taxon>
        <taxon>Bacilli</taxon>
        <taxon>Bacillales</taxon>
        <taxon>Paenibacillaceae</taxon>
        <taxon>Paenibacillus</taxon>
    </lineage>
</organism>
<comment type="caution">
    <text evidence="1">The sequence shown here is derived from an EMBL/GenBank/DDBJ whole genome shotgun (WGS) entry which is preliminary data.</text>
</comment>
<name>A0A4Q9DR86_9BACL</name>
<dbReference type="AlphaFoldDB" id="A0A4Q9DR86"/>
<sequence length="278" mass="32244">MQQNEIPTVSLYEICNEYFSSKNDKENAKQKKDQTETAFDPKHHFYIEQKKRFKEMLSCLGVNVDVLKPENQAFAIPAEHKDQVIKLLKSYTSPAMKKIRKKAYSEVDYKEVEAFIKIVDLILDERLFGKDRYDQLARMQVLTRYKVNEAVQQVRNEAVNEIIGSIQELIPIVTESMLNDPDKIGLLSYYKQILITANHHFRKVTEIVSDLRYSSLSELDACSELDSKLLEPVEQLIWEANQIINGMPIATELNKPSSEELKQTERLLNDLKSKSKIK</sequence>
<reference evidence="1 2" key="1">
    <citation type="submission" date="2019-02" db="EMBL/GenBank/DDBJ databases">
        <title>Paenibacillus sp. nov., isolated from surface-sterilized tissue of Thalictrum simplex L.</title>
        <authorList>
            <person name="Tuo L."/>
        </authorList>
    </citation>
    <scope>NUCLEOTIDE SEQUENCE [LARGE SCALE GENOMIC DNA]</scope>
    <source>
        <strain evidence="1 2">N2SHLJ1</strain>
    </source>
</reference>
<dbReference type="Proteomes" id="UP000293142">
    <property type="component" value="Unassembled WGS sequence"/>
</dbReference>
<keyword evidence="2" id="KW-1185">Reference proteome</keyword>
<gene>
    <name evidence="1" type="ORF">EYB31_18310</name>
</gene>
<dbReference type="EMBL" id="SIRE01000012">
    <property type="protein sequence ID" value="TBL77424.1"/>
    <property type="molecule type" value="Genomic_DNA"/>
</dbReference>